<accession>A0ABQ7B5P7</accession>
<keyword evidence="1" id="KW-1133">Transmembrane helix</keyword>
<comment type="caution">
    <text evidence="2">The sequence shown here is derived from an EMBL/GenBank/DDBJ whole genome shotgun (WGS) entry which is preliminary data.</text>
</comment>
<reference evidence="2 3" key="1">
    <citation type="journal article" date="2020" name="BMC Genomics">
        <title>Intraspecific diversification of the crop wild relative Brassica cretica Lam. using demographic model selection.</title>
        <authorList>
            <person name="Kioukis A."/>
            <person name="Michalopoulou V.A."/>
            <person name="Briers L."/>
            <person name="Pirintsos S."/>
            <person name="Studholme D.J."/>
            <person name="Pavlidis P."/>
            <person name="Sarris P.F."/>
        </authorList>
    </citation>
    <scope>NUCLEOTIDE SEQUENCE [LARGE SCALE GENOMIC DNA]</scope>
    <source>
        <strain evidence="3">cv. PFS-1207/04</strain>
    </source>
</reference>
<evidence type="ECO:0000313" key="2">
    <source>
        <dbReference type="EMBL" id="KAF3527662.1"/>
    </source>
</evidence>
<dbReference type="EMBL" id="QGKV02001507">
    <property type="protein sequence ID" value="KAF3527662.1"/>
    <property type="molecule type" value="Genomic_DNA"/>
</dbReference>
<keyword evidence="1" id="KW-0812">Transmembrane</keyword>
<keyword evidence="1" id="KW-0472">Membrane</keyword>
<name>A0ABQ7B5P7_BRACR</name>
<sequence length="87" mass="10283">MEEMRAMDRQYGQLSEKVDYRNFMSDYETHLRQVKDLHNDTEQKLVRLEKIVCDLTKKKSRVRNGLEFVVGVMVFVVVVAGLVLMFK</sequence>
<evidence type="ECO:0000313" key="3">
    <source>
        <dbReference type="Proteomes" id="UP000266723"/>
    </source>
</evidence>
<keyword evidence="3" id="KW-1185">Reference proteome</keyword>
<organism evidence="2 3">
    <name type="scientific">Brassica cretica</name>
    <name type="common">Mustard</name>
    <dbReference type="NCBI Taxonomy" id="69181"/>
    <lineage>
        <taxon>Eukaryota</taxon>
        <taxon>Viridiplantae</taxon>
        <taxon>Streptophyta</taxon>
        <taxon>Embryophyta</taxon>
        <taxon>Tracheophyta</taxon>
        <taxon>Spermatophyta</taxon>
        <taxon>Magnoliopsida</taxon>
        <taxon>eudicotyledons</taxon>
        <taxon>Gunneridae</taxon>
        <taxon>Pentapetalae</taxon>
        <taxon>rosids</taxon>
        <taxon>malvids</taxon>
        <taxon>Brassicales</taxon>
        <taxon>Brassicaceae</taxon>
        <taxon>Brassiceae</taxon>
        <taxon>Brassica</taxon>
    </lineage>
</organism>
<dbReference type="Proteomes" id="UP000266723">
    <property type="component" value="Unassembled WGS sequence"/>
</dbReference>
<gene>
    <name evidence="2" type="ORF">DY000_02038764</name>
</gene>
<proteinExistence type="predicted"/>
<protein>
    <submittedName>
        <fullName evidence="2">Uncharacterized protein</fullName>
    </submittedName>
</protein>
<feature type="transmembrane region" description="Helical" evidence="1">
    <location>
        <begin position="65"/>
        <end position="86"/>
    </location>
</feature>
<evidence type="ECO:0000256" key="1">
    <source>
        <dbReference type="SAM" id="Phobius"/>
    </source>
</evidence>